<name>A0ACC1Q7U3_9APHY</name>
<keyword evidence="2" id="KW-1185">Reference proteome</keyword>
<evidence type="ECO:0000313" key="2">
    <source>
        <dbReference type="Proteomes" id="UP001144978"/>
    </source>
</evidence>
<accession>A0ACC1Q7U3</accession>
<gene>
    <name evidence="1" type="ORF">NUW54_g1598</name>
</gene>
<evidence type="ECO:0000313" key="1">
    <source>
        <dbReference type="EMBL" id="KAJ3013433.1"/>
    </source>
</evidence>
<protein>
    <submittedName>
        <fullName evidence="1">Uncharacterized protein</fullName>
    </submittedName>
</protein>
<sequence>MAVKVSPQRANADTAKPQRSEQSRALRLPVSIPVSISLRLSLSLGPAVCSGRRIKYIAVVYIFCTGIAALARSTYVHTLPRPASRPGLMMTFFRQPLQRSHLFAAQRIWRMHIM</sequence>
<comment type="caution">
    <text evidence="1">The sequence shown here is derived from an EMBL/GenBank/DDBJ whole genome shotgun (WGS) entry which is preliminary data.</text>
</comment>
<reference evidence="1" key="1">
    <citation type="submission" date="2022-08" db="EMBL/GenBank/DDBJ databases">
        <title>Genome Sequence of Pycnoporus sanguineus.</title>
        <authorList>
            <person name="Buettner E."/>
        </authorList>
    </citation>
    <scope>NUCLEOTIDE SEQUENCE</scope>
    <source>
        <strain evidence="1">CG-C14</strain>
    </source>
</reference>
<dbReference type="EMBL" id="JANSHE010000270">
    <property type="protein sequence ID" value="KAJ3013433.1"/>
    <property type="molecule type" value="Genomic_DNA"/>
</dbReference>
<proteinExistence type="predicted"/>
<organism evidence="1 2">
    <name type="scientific">Trametes sanguinea</name>
    <dbReference type="NCBI Taxonomy" id="158606"/>
    <lineage>
        <taxon>Eukaryota</taxon>
        <taxon>Fungi</taxon>
        <taxon>Dikarya</taxon>
        <taxon>Basidiomycota</taxon>
        <taxon>Agaricomycotina</taxon>
        <taxon>Agaricomycetes</taxon>
        <taxon>Polyporales</taxon>
        <taxon>Polyporaceae</taxon>
        <taxon>Trametes</taxon>
    </lineage>
</organism>
<dbReference type="Proteomes" id="UP001144978">
    <property type="component" value="Unassembled WGS sequence"/>
</dbReference>